<protein>
    <submittedName>
        <fullName evidence="1">Unannotated protein</fullName>
    </submittedName>
</protein>
<accession>A0A6J6BJV5</accession>
<gene>
    <name evidence="1" type="ORF">UFOPK1419_00535</name>
</gene>
<dbReference type="AlphaFoldDB" id="A0A6J6BJV5"/>
<dbReference type="Pfam" id="PF21853">
    <property type="entry name" value="DUF6912"/>
    <property type="match status" value="1"/>
</dbReference>
<proteinExistence type="predicted"/>
<sequence length="130" mass="14223">MRGYLPVSVEEISDFLNSGSMECGPLYAPTIKFLTANNDLDEEEGEFALSMLAADEALELRTSDKSPGFILALEVSDQEIAEHGENFVNLKAPAPWESVQCAFVVSADGEELTWFATQEISSSLAEWLKA</sequence>
<evidence type="ECO:0000313" key="1">
    <source>
        <dbReference type="EMBL" id="CAB4539272.1"/>
    </source>
</evidence>
<reference evidence="1" key="1">
    <citation type="submission" date="2020-05" db="EMBL/GenBank/DDBJ databases">
        <authorList>
            <person name="Chiriac C."/>
            <person name="Salcher M."/>
            <person name="Ghai R."/>
            <person name="Kavagutti S V."/>
        </authorList>
    </citation>
    <scope>NUCLEOTIDE SEQUENCE</scope>
</reference>
<organism evidence="1">
    <name type="scientific">freshwater metagenome</name>
    <dbReference type="NCBI Taxonomy" id="449393"/>
    <lineage>
        <taxon>unclassified sequences</taxon>
        <taxon>metagenomes</taxon>
        <taxon>ecological metagenomes</taxon>
    </lineage>
</organism>
<dbReference type="EMBL" id="CAEZSK010000056">
    <property type="protein sequence ID" value="CAB4539272.1"/>
    <property type="molecule type" value="Genomic_DNA"/>
</dbReference>
<name>A0A6J6BJV5_9ZZZZ</name>
<dbReference type="InterPro" id="IPR054206">
    <property type="entry name" value="DUF6912"/>
</dbReference>